<dbReference type="Proteomes" id="UP000624404">
    <property type="component" value="Unassembled WGS sequence"/>
</dbReference>
<organism evidence="1 2">
    <name type="scientific">Sclerotinia trifoliorum</name>
    <dbReference type="NCBI Taxonomy" id="28548"/>
    <lineage>
        <taxon>Eukaryota</taxon>
        <taxon>Fungi</taxon>
        <taxon>Dikarya</taxon>
        <taxon>Ascomycota</taxon>
        <taxon>Pezizomycotina</taxon>
        <taxon>Leotiomycetes</taxon>
        <taxon>Helotiales</taxon>
        <taxon>Sclerotiniaceae</taxon>
        <taxon>Sclerotinia</taxon>
    </lineage>
</organism>
<gene>
    <name evidence="1" type="ORF">SCLTRI_LOCUS10256</name>
</gene>
<dbReference type="EMBL" id="CAJHIA010000037">
    <property type="protein sequence ID" value="CAD6455467.1"/>
    <property type="molecule type" value="Genomic_DNA"/>
</dbReference>
<comment type="caution">
    <text evidence="1">The sequence shown here is derived from an EMBL/GenBank/DDBJ whole genome shotgun (WGS) entry which is preliminary data.</text>
</comment>
<accession>A0A8H2ZVY4</accession>
<keyword evidence="2" id="KW-1185">Reference proteome</keyword>
<proteinExistence type="predicted"/>
<evidence type="ECO:0000313" key="1">
    <source>
        <dbReference type="EMBL" id="CAD6455467.1"/>
    </source>
</evidence>
<dbReference type="AlphaFoldDB" id="A0A8H2ZVY4"/>
<evidence type="ECO:0000313" key="2">
    <source>
        <dbReference type="Proteomes" id="UP000624404"/>
    </source>
</evidence>
<dbReference type="InterPro" id="IPR036188">
    <property type="entry name" value="FAD/NAD-bd_sf"/>
</dbReference>
<sequence length="199" mass="21814">MTKQRIMLLWHNMIQDPANLTLLTEAAATKTLFEGESPNLIATGVAFIHEGGTKIAEASKKIILAAADGDRAMDYFGRCGRLQEALGKAMTAHMTMRFRPFSRAAITFNFVVPVAEGQEEINNLLSTYRAISSESVYHVFVRSNSLPENSEQGSGMVFMYGAPANFGKNSANFAKRKELTLASSLKTLSQVALCYKPPQ</sequence>
<reference evidence="1" key="1">
    <citation type="submission" date="2020-10" db="EMBL/GenBank/DDBJ databases">
        <authorList>
            <person name="Kusch S."/>
        </authorList>
    </citation>
    <scope>NUCLEOTIDE SEQUENCE</scope>
    <source>
        <strain evidence="1">SwB9</strain>
    </source>
</reference>
<dbReference type="Gene3D" id="3.50.50.60">
    <property type="entry name" value="FAD/NAD(P)-binding domain"/>
    <property type="match status" value="1"/>
</dbReference>
<protein>
    <submittedName>
        <fullName evidence="1">3939e4e8-c2e1-42cf-a80f-f3746b8bf7de</fullName>
    </submittedName>
</protein>
<name>A0A8H2ZVY4_9HELO</name>